<comment type="caution">
    <text evidence="2">The sequence shown here is derived from an EMBL/GenBank/DDBJ whole genome shotgun (WGS) entry which is preliminary data.</text>
</comment>
<evidence type="ECO:0000313" key="3">
    <source>
        <dbReference type="Proteomes" id="UP000284785"/>
    </source>
</evidence>
<dbReference type="AlphaFoldDB" id="A0A414HR46"/>
<dbReference type="Pfam" id="PF13274">
    <property type="entry name" value="SocA_Panacea"/>
    <property type="match status" value="1"/>
</dbReference>
<proteinExistence type="predicted"/>
<name>A0A414HR46_BACT4</name>
<protein>
    <submittedName>
        <fullName evidence="2">DUF4065 domain-containing protein</fullName>
    </submittedName>
</protein>
<organism evidence="2 3">
    <name type="scientific">Bacteroides thetaiotaomicron</name>
    <dbReference type="NCBI Taxonomy" id="818"/>
    <lineage>
        <taxon>Bacteria</taxon>
        <taxon>Pseudomonadati</taxon>
        <taxon>Bacteroidota</taxon>
        <taxon>Bacteroidia</taxon>
        <taxon>Bacteroidales</taxon>
        <taxon>Bacteroidaceae</taxon>
        <taxon>Bacteroides</taxon>
    </lineage>
</organism>
<gene>
    <name evidence="2" type="ORF">DW780_06605</name>
</gene>
<sequence>MIIMEKTKELQKIDSVVLSDYILKHYGPMSHLKLQKLLFYCDAYHLAYFDQELVEDSFEAWVHGPVSRKVYDSLKDKSMLYAELSYSNSTGKDVDKEFGKLTQDQQTLIVSILTDLSTWTGLELERATHNERPWLEARIGYAEADKCHEIISKKTVQAFYKSEQNAGV</sequence>
<dbReference type="Proteomes" id="UP000284785">
    <property type="component" value="Unassembled WGS sequence"/>
</dbReference>
<dbReference type="EMBL" id="QSJP01000004">
    <property type="protein sequence ID" value="RHD89731.1"/>
    <property type="molecule type" value="Genomic_DNA"/>
</dbReference>
<evidence type="ECO:0000259" key="1">
    <source>
        <dbReference type="Pfam" id="PF13274"/>
    </source>
</evidence>
<dbReference type="InterPro" id="IPR025272">
    <property type="entry name" value="SocA_Panacea"/>
</dbReference>
<evidence type="ECO:0000313" key="2">
    <source>
        <dbReference type="EMBL" id="RHD89731.1"/>
    </source>
</evidence>
<reference evidence="2 3" key="1">
    <citation type="submission" date="2018-08" db="EMBL/GenBank/DDBJ databases">
        <title>A genome reference for cultivated species of the human gut microbiota.</title>
        <authorList>
            <person name="Zou Y."/>
            <person name="Xue W."/>
            <person name="Luo G."/>
        </authorList>
    </citation>
    <scope>NUCLEOTIDE SEQUENCE [LARGE SCALE GENOMIC DNA]</scope>
    <source>
        <strain evidence="2 3">AM30-26</strain>
    </source>
</reference>
<accession>A0A414HR46</accession>
<feature type="domain" description="Antitoxin SocA-like Panacea" evidence="1">
    <location>
        <begin position="34"/>
        <end position="134"/>
    </location>
</feature>